<dbReference type="EMBL" id="KT247042">
    <property type="protein sequence ID" value="ALL41132.1"/>
    <property type="molecule type" value="mRNA"/>
</dbReference>
<feature type="signal peptide" evidence="2">
    <location>
        <begin position="1"/>
        <end position="23"/>
    </location>
</feature>
<feature type="compositionally biased region" description="Pro residues" evidence="1">
    <location>
        <begin position="129"/>
        <end position="143"/>
    </location>
</feature>
<protein>
    <recommendedName>
        <fullName evidence="4">Secreted protein</fullName>
    </recommendedName>
</protein>
<feature type="chain" id="PRO_5006589041" description="Secreted protein" evidence="2">
    <location>
        <begin position="24"/>
        <end position="201"/>
    </location>
</feature>
<feature type="compositionally biased region" description="Low complexity" evidence="1">
    <location>
        <begin position="144"/>
        <end position="153"/>
    </location>
</feature>
<evidence type="ECO:0000256" key="1">
    <source>
        <dbReference type="SAM" id="MobiDB-lite"/>
    </source>
</evidence>
<keyword evidence="2" id="KW-0732">Signal</keyword>
<evidence type="ECO:0008006" key="4">
    <source>
        <dbReference type="Google" id="ProtNLM"/>
    </source>
</evidence>
<feature type="region of interest" description="Disordered" evidence="1">
    <location>
        <begin position="121"/>
        <end position="201"/>
    </location>
</feature>
<proteinExistence type="evidence at transcript level"/>
<sequence length="201" mass="20304">MHQSFFMLSILIAFVSTAPQVPAATPNADGNLIGLNGQIVAVPDIVNSVNSAPNLSGEGLQGATLKQVSAQQLPNAQQAPAIGQQTNTLNSGLVIGADGRVTPAVSPVLGSNVIIPPPQQAQVNQQANAPPPPQEAQAAPPPQLAQENQQNNATTSPAQNATLEPASQQSGAAAAQNGTQQASNQTQAQKATQKAPTPALA</sequence>
<feature type="compositionally biased region" description="Low complexity" evidence="1">
    <location>
        <begin position="166"/>
        <end position="195"/>
    </location>
</feature>
<evidence type="ECO:0000313" key="3">
    <source>
        <dbReference type="EMBL" id="ALL41132.1"/>
    </source>
</evidence>
<name>A0A0S1MJQ1_PHAPC</name>
<organism evidence="3">
    <name type="scientific">Phakopsora pachyrhizi</name>
    <name type="common">Asian soybean rust disease fungus</name>
    <dbReference type="NCBI Taxonomy" id="170000"/>
    <lineage>
        <taxon>Eukaryota</taxon>
        <taxon>Fungi</taxon>
        <taxon>Dikarya</taxon>
        <taxon>Basidiomycota</taxon>
        <taxon>Pucciniomycotina</taxon>
        <taxon>Pucciniomycetes</taxon>
        <taxon>Pucciniales</taxon>
        <taxon>Phakopsoraceae</taxon>
        <taxon>Phakopsora</taxon>
    </lineage>
</organism>
<evidence type="ECO:0000256" key="2">
    <source>
        <dbReference type="SAM" id="SignalP"/>
    </source>
</evidence>
<dbReference type="AlphaFoldDB" id="A0A0S1MJQ1"/>
<accession>A0A0S1MJQ1</accession>
<reference evidence="3" key="1">
    <citation type="submission" date="2015-07" db="EMBL/GenBank/DDBJ databases">
        <title>Elucidating the P. pachyrhizi secretome and potential effectors.</title>
        <authorList>
            <person name="de Carvalho M.C.C.G."/>
            <person name="Nascimento L.C."/>
            <person name="Darben L.M."/>
            <person name="Polizel-Podanosqui A.M."/>
            <person name="Lopes-Caitar V.S."/>
            <person name="Rocha C.S."/>
            <person name="Qi M."/>
            <person name="Carazolle M."/>
            <person name="Kuwahara M.K."/>
            <person name="Pereira G.A.G."/>
            <person name="Abdelnoor R.V."/>
            <person name="Whitham S.A."/>
            <person name="Marcelino-Guimaraes F.C."/>
        </authorList>
    </citation>
    <scope>NUCLEOTIDE SEQUENCE</scope>
</reference>